<sequence length="286" mass="29891">MHDGFPVTHSPCELTMVRDGCEEHQEYEKHHECEEHREYEKRQECEKHQEYGKHQEYEECAEHGSSGRGRLLAGVAWVVLLLALWLWGRGPGEVSTGASEATTGDMAAAGRPPRTERPAATGPLGAAAPLRLDIPGLGVRAPVVALRPDGRGVPRPPVPPSGRPDEVGWYADGVAPGTPGTALLAGHTGSGARPAVLHRVSTLRPGAEIRVARADGTVAEFTVERVDVATPDSEAGAGVHRVGAEAVQRPARAELRLVACAVSAGPAGGGCTADVVVSAHLTGTGP</sequence>
<dbReference type="Pfam" id="PF04203">
    <property type="entry name" value="Sortase"/>
    <property type="match status" value="1"/>
</dbReference>
<organism evidence="3 4">
    <name type="scientific">Streptomyces virens</name>
    <dbReference type="NCBI Taxonomy" id="285572"/>
    <lineage>
        <taxon>Bacteria</taxon>
        <taxon>Bacillati</taxon>
        <taxon>Actinomycetota</taxon>
        <taxon>Actinomycetes</taxon>
        <taxon>Kitasatosporales</taxon>
        <taxon>Streptomycetaceae</taxon>
        <taxon>Streptomyces</taxon>
    </lineage>
</organism>
<comment type="caution">
    <text evidence="3">The sequence shown here is derived from an EMBL/GenBank/DDBJ whole genome shotgun (WGS) entry which is preliminary data.</text>
</comment>
<proteinExistence type="predicted"/>
<feature type="region of interest" description="Disordered" evidence="2">
    <location>
        <begin position="94"/>
        <end position="127"/>
    </location>
</feature>
<reference evidence="4" key="1">
    <citation type="journal article" date="2019" name="Int. J. Syst. Evol. Microbiol.">
        <title>The Global Catalogue of Microorganisms (GCM) 10K type strain sequencing project: providing services to taxonomists for standard genome sequencing and annotation.</title>
        <authorList>
            <consortium name="The Broad Institute Genomics Platform"/>
            <consortium name="The Broad Institute Genome Sequencing Center for Infectious Disease"/>
            <person name="Wu L."/>
            <person name="Ma J."/>
        </authorList>
    </citation>
    <scope>NUCLEOTIDE SEQUENCE [LARGE SCALE GENOMIC DNA]</scope>
    <source>
        <strain evidence="4">JCM 9095</strain>
    </source>
</reference>
<keyword evidence="4" id="KW-1185">Reference proteome</keyword>
<name>A0ABP6NYX9_9ACTN</name>
<dbReference type="InterPro" id="IPR005754">
    <property type="entry name" value="Sortase"/>
</dbReference>
<dbReference type="Proteomes" id="UP001501866">
    <property type="component" value="Unassembled WGS sequence"/>
</dbReference>
<feature type="compositionally biased region" description="Low complexity" evidence="2">
    <location>
        <begin position="118"/>
        <end position="127"/>
    </location>
</feature>
<evidence type="ECO:0000313" key="3">
    <source>
        <dbReference type="EMBL" id="GAA3162378.1"/>
    </source>
</evidence>
<gene>
    <name evidence="3" type="ORF">GCM10010451_07990</name>
</gene>
<protein>
    <submittedName>
        <fullName evidence="3">Class F sortase</fullName>
    </submittedName>
</protein>
<dbReference type="SUPFAM" id="SSF63817">
    <property type="entry name" value="Sortase"/>
    <property type="match status" value="1"/>
</dbReference>
<dbReference type="CDD" id="cd05829">
    <property type="entry name" value="Sortase_F"/>
    <property type="match status" value="1"/>
</dbReference>
<evidence type="ECO:0000313" key="4">
    <source>
        <dbReference type="Proteomes" id="UP001501866"/>
    </source>
</evidence>
<evidence type="ECO:0000256" key="2">
    <source>
        <dbReference type="SAM" id="MobiDB-lite"/>
    </source>
</evidence>
<evidence type="ECO:0000256" key="1">
    <source>
        <dbReference type="ARBA" id="ARBA00022801"/>
    </source>
</evidence>
<dbReference type="EMBL" id="BAAAUH010000003">
    <property type="protein sequence ID" value="GAA3162378.1"/>
    <property type="molecule type" value="Genomic_DNA"/>
</dbReference>
<keyword evidence="1" id="KW-0378">Hydrolase</keyword>
<dbReference type="InterPro" id="IPR023365">
    <property type="entry name" value="Sortase_dom-sf"/>
</dbReference>
<accession>A0ABP6NYX9</accession>
<dbReference type="InterPro" id="IPR042001">
    <property type="entry name" value="Sortase_F"/>
</dbReference>
<dbReference type="Gene3D" id="2.40.260.10">
    <property type="entry name" value="Sortase"/>
    <property type="match status" value="1"/>
</dbReference>